<dbReference type="EMBL" id="CADEPI010000047">
    <property type="protein sequence ID" value="CAB3369694.1"/>
    <property type="molecule type" value="Genomic_DNA"/>
</dbReference>
<dbReference type="InterPro" id="IPR009091">
    <property type="entry name" value="RCC1/BLIP-II"/>
</dbReference>
<feature type="repeat" description="RCC1" evidence="2">
    <location>
        <begin position="53"/>
        <end position="104"/>
    </location>
</feature>
<dbReference type="SUPFAM" id="SSF50985">
    <property type="entry name" value="RCC1/BLIP-II"/>
    <property type="match status" value="1"/>
</dbReference>
<proteinExistence type="predicted"/>
<feature type="repeat" description="RCC1" evidence="2">
    <location>
        <begin position="105"/>
        <end position="155"/>
    </location>
</feature>
<keyword evidence="1" id="KW-0677">Repeat</keyword>
<feature type="repeat" description="RCC1" evidence="2">
    <location>
        <begin position="331"/>
        <end position="384"/>
    </location>
</feature>
<comment type="caution">
    <text evidence="4">The sequence shown here is derived from an EMBL/GenBank/DDBJ whole genome shotgun (WGS) entry which is preliminary data.</text>
</comment>
<evidence type="ECO:0000259" key="3">
    <source>
        <dbReference type="Pfam" id="PF25390"/>
    </source>
</evidence>
<dbReference type="Gene3D" id="2.130.10.30">
    <property type="entry name" value="Regulator of chromosome condensation 1/beta-lactamase-inhibitor protein II"/>
    <property type="match status" value="2"/>
</dbReference>
<sequence>MVGKRDNKTSTPSVPHGRTLWAPHIFGPLKGVRVRVAASGSNAGHNVIVTEDGRCFTFGRNVKGQLGLGDEERRDIPTLVESLKDERVVGAACGRHHTLFLTDRGEVYSAGDNKCGQCGVGNTNPVLTATKVKHQGAPIVKVACGAEFSVILDCRGVVFTFGLPEYGQLGHNTDGKYFITSTKLGFNNETKPKRVLVFVEKGRDNHSTPVDEVEVRDVACGTNHTVAVDAKGRVFSWGFGGYGRLGHADTKDEMVPRRIKYFDTQTRGVKHVFAGSTYSMALTDNGNVFSWGMTKRTGEANMYPKPVQDLCGWDVRSIGCSVTSVMVAADESVIGWGCSPTYGELGLGDTKKSSANPTEVKTMDGLHVHAVEMGMAHTLMICRDDTEQDKANLADLPEYNI</sequence>
<dbReference type="PRINTS" id="PR00633">
    <property type="entry name" value="RCCNDNSATION"/>
</dbReference>
<evidence type="ECO:0000256" key="1">
    <source>
        <dbReference type="ARBA" id="ARBA00022737"/>
    </source>
</evidence>
<keyword evidence="5" id="KW-1185">Reference proteome</keyword>
<dbReference type="PROSITE" id="PS00626">
    <property type="entry name" value="RCC1_2"/>
    <property type="match status" value="2"/>
</dbReference>
<feature type="domain" description="RCC1-like" evidence="3">
    <location>
        <begin position="30"/>
        <end position="380"/>
    </location>
</feature>
<reference evidence="4 5" key="1">
    <citation type="submission" date="2020-04" db="EMBL/GenBank/DDBJ databases">
        <authorList>
            <person name="Alioto T."/>
            <person name="Alioto T."/>
            <person name="Gomez Garrido J."/>
        </authorList>
    </citation>
    <scope>NUCLEOTIDE SEQUENCE [LARGE SCALE GENOMIC DNA]</scope>
</reference>
<evidence type="ECO:0000256" key="2">
    <source>
        <dbReference type="PROSITE-ProRule" id="PRU00235"/>
    </source>
</evidence>
<dbReference type="InterPro" id="IPR058923">
    <property type="entry name" value="RCC1-like_dom"/>
</dbReference>
<feature type="repeat" description="RCC1" evidence="2">
    <location>
        <begin position="156"/>
        <end position="231"/>
    </location>
</feature>
<gene>
    <name evidence="4" type="ORF">CLODIP_2_CD04230</name>
</gene>
<feature type="repeat" description="RCC1" evidence="2">
    <location>
        <begin position="232"/>
        <end position="285"/>
    </location>
</feature>
<dbReference type="InterPro" id="IPR000408">
    <property type="entry name" value="Reg_chr_condens"/>
</dbReference>
<dbReference type="PANTHER" id="PTHR46207:SF1">
    <property type="entry name" value="PROTEIN RCC2"/>
    <property type="match status" value="1"/>
</dbReference>
<dbReference type="InterPro" id="IPR028641">
    <property type="entry name" value="RCC2"/>
</dbReference>
<dbReference type="Pfam" id="PF25390">
    <property type="entry name" value="WD40_RLD"/>
    <property type="match status" value="1"/>
</dbReference>
<name>A0A8S1CP91_9INSE</name>
<organism evidence="4 5">
    <name type="scientific">Cloeon dipterum</name>
    <dbReference type="NCBI Taxonomy" id="197152"/>
    <lineage>
        <taxon>Eukaryota</taxon>
        <taxon>Metazoa</taxon>
        <taxon>Ecdysozoa</taxon>
        <taxon>Arthropoda</taxon>
        <taxon>Hexapoda</taxon>
        <taxon>Insecta</taxon>
        <taxon>Pterygota</taxon>
        <taxon>Palaeoptera</taxon>
        <taxon>Ephemeroptera</taxon>
        <taxon>Pisciforma</taxon>
        <taxon>Baetidae</taxon>
        <taxon>Cloeon</taxon>
    </lineage>
</organism>
<evidence type="ECO:0000313" key="4">
    <source>
        <dbReference type="EMBL" id="CAB3369694.1"/>
    </source>
</evidence>
<dbReference type="Proteomes" id="UP000494165">
    <property type="component" value="Unassembled WGS sequence"/>
</dbReference>
<protein>
    <recommendedName>
        <fullName evidence="3">RCC1-like domain-containing protein</fullName>
    </recommendedName>
</protein>
<accession>A0A8S1CP91</accession>
<dbReference type="PANTHER" id="PTHR46207">
    <property type="entry name" value="PROTEIN RCC2"/>
    <property type="match status" value="1"/>
</dbReference>
<dbReference type="GO" id="GO:0016020">
    <property type="term" value="C:membrane"/>
    <property type="evidence" value="ECO:0007669"/>
    <property type="project" value="TreeGrafter"/>
</dbReference>
<dbReference type="AlphaFoldDB" id="A0A8S1CP91"/>
<evidence type="ECO:0000313" key="5">
    <source>
        <dbReference type="Proteomes" id="UP000494165"/>
    </source>
</evidence>
<dbReference type="GO" id="GO:0031267">
    <property type="term" value="F:small GTPase binding"/>
    <property type="evidence" value="ECO:0007669"/>
    <property type="project" value="TreeGrafter"/>
</dbReference>
<dbReference type="PROSITE" id="PS50012">
    <property type="entry name" value="RCC1_3"/>
    <property type="match status" value="5"/>
</dbReference>